<evidence type="ECO:0000256" key="16">
    <source>
        <dbReference type="SAM" id="Phobius"/>
    </source>
</evidence>
<evidence type="ECO:0000256" key="9">
    <source>
        <dbReference type="ARBA" id="ARBA00022982"/>
    </source>
</evidence>
<evidence type="ECO:0000256" key="3">
    <source>
        <dbReference type="ARBA" id="ARBA00012944"/>
    </source>
</evidence>
<keyword evidence="6" id="KW-0679">Respiratory chain</keyword>
<evidence type="ECO:0000256" key="13">
    <source>
        <dbReference type="ARBA" id="ARBA00023136"/>
    </source>
</evidence>
<evidence type="ECO:0000256" key="5">
    <source>
        <dbReference type="ARBA" id="ARBA00022448"/>
    </source>
</evidence>
<keyword evidence="9" id="KW-0249">Electron transport</keyword>
<dbReference type="GO" id="GO:0008137">
    <property type="term" value="F:NADH dehydrogenase (ubiquinone) activity"/>
    <property type="evidence" value="ECO:0007669"/>
    <property type="project" value="UniProtKB-EC"/>
</dbReference>
<dbReference type="GO" id="GO:0031966">
    <property type="term" value="C:mitochondrial membrane"/>
    <property type="evidence" value="ECO:0007669"/>
    <property type="project" value="UniProtKB-SubCell"/>
</dbReference>
<evidence type="ECO:0000256" key="10">
    <source>
        <dbReference type="ARBA" id="ARBA00022989"/>
    </source>
</evidence>
<dbReference type="PANTHER" id="PTHR11435:SF1">
    <property type="entry name" value="NADH-UBIQUINONE OXIDOREDUCTASE CHAIN 6"/>
    <property type="match status" value="1"/>
</dbReference>
<keyword evidence="7 16" id="KW-0812">Transmembrane</keyword>
<evidence type="ECO:0000256" key="12">
    <source>
        <dbReference type="ARBA" id="ARBA00023128"/>
    </source>
</evidence>
<keyword evidence="12 17" id="KW-0496">Mitochondrion</keyword>
<comment type="catalytic activity">
    <reaction evidence="15">
        <text>a ubiquinone + NADH + 5 H(+)(in) = a ubiquinol + NAD(+) + 4 H(+)(out)</text>
        <dbReference type="Rhea" id="RHEA:29091"/>
        <dbReference type="Rhea" id="RHEA-COMP:9565"/>
        <dbReference type="Rhea" id="RHEA-COMP:9566"/>
        <dbReference type="ChEBI" id="CHEBI:15378"/>
        <dbReference type="ChEBI" id="CHEBI:16389"/>
        <dbReference type="ChEBI" id="CHEBI:17976"/>
        <dbReference type="ChEBI" id="CHEBI:57540"/>
        <dbReference type="ChEBI" id="CHEBI:57945"/>
        <dbReference type="EC" id="7.1.1.2"/>
    </reaction>
</comment>
<keyword evidence="11" id="KW-0520">NAD</keyword>
<proteinExistence type="inferred from homology"/>
<dbReference type="EMBL" id="MH120283">
    <property type="protein sequence ID" value="QBZ37559.1"/>
    <property type="molecule type" value="Genomic_DNA"/>
</dbReference>
<feature type="transmembrane region" description="Helical" evidence="16">
    <location>
        <begin position="140"/>
        <end position="160"/>
    </location>
</feature>
<protein>
    <recommendedName>
        <fullName evidence="4">NADH-ubiquinone oxidoreductase chain 6</fullName>
        <ecNumber evidence="3">7.1.1.2</ecNumber>
    </recommendedName>
    <alternativeName>
        <fullName evidence="14">NADH dehydrogenase subunit 6</fullName>
    </alternativeName>
</protein>
<organism evidence="17">
    <name type="scientific">Ceruchus minor</name>
    <dbReference type="NCBI Taxonomy" id="617564"/>
    <lineage>
        <taxon>Eukaryota</taxon>
        <taxon>Metazoa</taxon>
        <taxon>Ecdysozoa</taxon>
        <taxon>Arthropoda</taxon>
        <taxon>Hexapoda</taxon>
        <taxon>Insecta</taxon>
        <taxon>Pterygota</taxon>
        <taxon>Neoptera</taxon>
        <taxon>Endopterygota</taxon>
        <taxon>Coleoptera</taxon>
        <taxon>Polyphaga</taxon>
        <taxon>Scarabaeiformia</taxon>
        <taxon>Lucanidae</taxon>
        <taxon>Syndesinae</taxon>
        <taxon>Ceruchus</taxon>
    </lineage>
</organism>
<accession>A0A7L4VE33</accession>
<keyword evidence="10 16" id="KW-1133">Transmembrane helix</keyword>
<evidence type="ECO:0000256" key="4">
    <source>
        <dbReference type="ARBA" id="ARBA00021095"/>
    </source>
</evidence>
<evidence type="ECO:0000256" key="8">
    <source>
        <dbReference type="ARBA" id="ARBA00022967"/>
    </source>
</evidence>
<evidence type="ECO:0000256" key="15">
    <source>
        <dbReference type="ARBA" id="ARBA00049551"/>
    </source>
</evidence>
<feature type="transmembrane region" description="Helical" evidence="16">
    <location>
        <begin position="51"/>
        <end position="74"/>
    </location>
</feature>
<name>A0A7L4VE33_9SCAR</name>
<gene>
    <name evidence="17" type="primary">ND6</name>
</gene>
<evidence type="ECO:0000256" key="1">
    <source>
        <dbReference type="ARBA" id="ARBA00004225"/>
    </source>
</evidence>
<evidence type="ECO:0000256" key="14">
    <source>
        <dbReference type="ARBA" id="ARBA00031019"/>
    </source>
</evidence>
<keyword evidence="8" id="KW-1278">Translocase</keyword>
<evidence type="ECO:0000256" key="7">
    <source>
        <dbReference type="ARBA" id="ARBA00022692"/>
    </source>
</evidence>
<evidence type="ECO:0000256" key="6">
    <source>
        <dbReference type="ARBA" id="ARBA00022660"/>
    </source>
</evidence>
<evidence type="ECO:0000313" key="17">
    <source>
        <dbReference type="EMBL" id="QBZ37559.1"/>
    </source>
</evidence>
<dbReference type="AlphaFoldDB" id="A0A7L4VE33"/>
<keyword evidence="13 16" id="KW-0472">Membrane</keyword>
<keyword evidence="5" id="KW-0813">Transport</keyword>
<reference evidence="17" key="1">
    <citation type="submission" date="2018-03" db="EMBL/GenBank/DDBJ databases">
        <title>Mitochondrial Genomes of Three Ancestral Stag Beetles and Implications for Their Phylogeny.</title>
        <authorList>
            <person name="Liu J."/>
        </authorList>
    </citation>
    <scope>NUCLEOTIDE SEQUENCE</scope>
</reference>
<dbReference type="PANTHER" id="PTHR11435">
    <property type="entry name" value="NADH UBIQUINONE OXIDOREDUCTASE SUBUNIT ND6"/>
    <property type="match status" value="1"/>
</dbReference>
<dbReference type="InterPro" id="IPR050269">
    <property type="entry name" value="ComplexI_Subunit6"/>
</dbReference>
<sequence length="171" mass="19517">MLCILSSLGIFIVSTSAIFMMVKHPLSLGGLLLVQTTLVSLMISLTQFNCWYSYMMFLIMVGGMLILFMYMTSIASNEKFKYSNKIYMTGTVTISLSLIFLSLNDQFMQNMNNLFSESIMETNNLFNFTLNKFTNWPANLIYSIVIVYLLITMIAVVKMISIKHGPLRNMD</sequence>
<evidence type="ECO:0000256" key="2">
    <source>
        <dbReference type="ARBA" id="ARBA00005698"/>
    </source>
</evidence>
<comment type="similarity">
    <text evidence="2">Belongs to the complex I subunit 6 family.</text>
</comment>
<evidence type="ECO:0000256" key="11">
    <source>
        <dbReference type="ARBA" id="ARBA00023027"/>
    </source>
</evidence>
<dbReference type="EC" id="7.1.1.2" evidence="3"/>
<comment type="subcellular location">
    <subcellularLocation>
        <location evidence="1">Mitochondrion membrane</location>
        <topology evidence="1">Multi-pass membrane protein</topology>
    </subcellularLocation>
</comment>
<feature type="transmembrane region" description="Helical" evidence="16">
    <location>
        <begin position="86"/>
        <end position="103"/>
    </location>
</feature>
<geneLocation type="mitochondrion" evidence="17"/>